<dbReference type="SMART" id="SM00062">
    <property type="entry name" value="PBPb"/>
    <property type="match status" value="1"/>
</dbReference>
<dbReference type="InterPro" id="IPR001320">
    <property type="entry name" value="Iontro_rcpt_C"/>
</dbReference>
<reference evidence="13 14" key="1">
    <citation type="submission" date="2017-03" db="EMBL/GenBank/DDBJ databases">
        <title>Foreign affairs: Plasmid Transfer between Roseobacters and Rhizobia.</title>
        <authorList>
            <person name="Bartling P."/>
            <person name="Bunk B."/>
            <person name="Overmann J."/>
            <person name="Brinkmann H."/>
            <person name="Petersen J."/>
        </authorList>
    </citation>
    <scope>NUCLEOTIDE SEQUENCE [LARGE SCALE GENOMIC DNA]</scope>
    <source>
        <strain evidence="13 14">MACL11</strain>
    </source>
</reference>
<name>A0A1U9Z4T4_9HYPH</name>
<evidence type="ECO:0000256" key="9">
    <source>
        <dbReference type="ARBA" id="ARBA00023303"/>
    </source>
</evidence>
<dbReference type="SUPFAM" id="SSF53850">
    <property type="entry name" value="Periplasmic binding protein-like II"/>
    <property type="match status" value="1"/>
</dbReference>
<dbReference type="Pfam" id="PF00497">
    <property type="entry name" value="SBP_bac_3"/>
    <property type="match status" value="1"/>
</dbReference>
<evidence type="ECO:0000256" key="6">
    <source>
        <dbReference type="ARBA" id="ARBA00023136"/>
    </source>
</evidence>
<evidence type="ECO:0000256" key="4">
    <source>
        <dbReference type="ARBA" id="ARBA00022989"/>
    </source>
</evidence>
<evidence type="ECO:0000256" key="3">
    <source>
        <dbReference type="ARBA" id="ARBA00022692"/>
    </source>
</evidence>
<dbReference type="AlphaFoldDB" id="A0A1U9Z4T4"/>
<organism evidence="13 14">
    <name type="scientific">Martelella mediterranea DSM 17316</name>
    <dbReference type="NCBI Taxonomy" id="1122214"/>
    <lineage>
        <taxon>Bacteria</taxon>
        <taxon>Pseudomonadati</taxon>
        <taxon>Pseudomonadota</taxon>
        <taxon>Alphaproteobacteria</taxon>
        <taxon>Hyphomicrobiales</taxon>
        <taxon>Aurantimonadaceae</taxon>
        <taxon>Martelella</taxon>
    </lineage>
</organism>
<dbReference type="GO" id="GO:0015276">
    <property type="term" value="F:ligand-gated monoatomic ion channel activity"/>
    <property type="evidence" value="ECO:0007669"/>
    <property type="project" value="InterPro"/>
</dbReference>
<feature type="domain" description="Solute-binding protein family 3/N-terminal" evidence="11">
    <location>
        <begin position="2"/>
        <end position="327"/>
    </location>
</feature>
<evidence type="ECO:0000256" key="7">
    <source>
        <dbReference type="ARBA" id="ARBA00023170"/>
    </source>
</evidence>
<evidence type="ECO:0000259" key="11">
    <source>
        <dbReference type="SMART" id="SM00062"/>
    </source>
</evidence>
<dbReference type="Gene3D" id="1.10.287.70">
    <property type="match status" value="1"/>
</dbReference>
<dbReference type="STRING" id="1122214.Mame_03420"/>
<dbReference type="KEGG" id="mmed:Mame_03420"/>
<dbReference type="SMART" id="SM00079">
    <property type="entry name" value="PBPe"/>
    <property type="match status" value="1"/>
</dbReference>
<evidence type="ECO:0000256" key="5">
    <source>
        <dbReference type="ARBA" id="ARBA00023065"/>
    </source>
</evidence>
<keyword evidence="3 10" id="KW-0812">Transmembrane</keyword>
<feature type="transmembrane region" description="Helical" evidence="10">
    <location>
        <begin position="143"/>
        <end position="164"/>
    </location>
</feature>
<dbReference type="eggNOG" id="COG0834">
    <property type="taxonomic scope" value="Bacteria"/>
</dbReference>
<comment type="subcellular location">
    <subcellularLocation>
        <location evidence="1">Membrane</location>
        <topology evidence="1">Multi-pass membrane protein</topology>
    </subcellularLocation>
</comment>
<feature type="domain" description="Ionotropic glutamate receptor C-terminal" evidence="12">
    <location>
        <begin position="2"/>
        <end position="326"/>
    </location>
</feature>
<dbReference type="InterPro" id="IPR015683">
    <property type="entry name" value="Ionotropic_Glu_rcpt"/>
</dbReference>
<evidence type="ECO:0000256" key="1">
    <source>
        <dbReference type="ARBA" id="ARBA00004141"/>
    </source>
</evidence>
<protein>
    <submittedName>
        <fullName evidence="13">MlotiK1 channel</fullName>
    </submittedName>
</protein>
<gene>
    <name evidence="13" type="ORF">Mame_03420</name>
</gene>
<evidence type="ECO:0000256" key="10">
    <source>
        <dbReference type="SAM" id="Phobius"/>
    </source>
</evidence>
<dbReference type="PANTHER" id="PTHR18966">
    <property type="entry name" value="IONOTROPIC GLUTAMATE RECEPTOR"/>
    <property type="match status" value="1"/>
</dbReference>
<dbReference type="Gene3D" id="3.40.190.10">
    <property type="entry name" value="Periplasmic binding protein-like II"/>
    <property type="match status" value="2"/>
</dbReference>
<feature type="transmembrane region" description="Helical" evidence="10">
    <location>
        <begin position="176"/>
        <end position="198"/>
    </location>
</feature>
<keyword evidence="7" id="KW-0675">Receptor</keyword>
<sequence length="329" mass="35978">MTVGVYALPPYAMQDKDGSWYGLGIDLLDALSRRIGKEYRLVESTPDAMVPDVAGGKLDMALGGVPINAADEAVIDFSVPYYSGDLGVALRVVDKIGPTMMFELLTSPAFLYMLGLLTGPVFVIGALIWLLERRANPEQFEPRPARGVFSGFWWATVTMTTVGYGDKAPVTFFGRLLAMAWMFTALILAAITTAQLAAGLTSSLHTNFVDNIRDLSGLTVGTITESPAAAELGLLNISVTSFDTVSAGLDALESHDIDALVYDRAILQWSLDNYRDLYLSNLEFMQQNYALILPLNDPARNAINIAILQTLESQQWHLILERYVENGAR</sequence>
<dbReference type="Proteomes" id="UP000191135">
    <property type="component" value="Chromosome"/>
</dbReference>
<keyword evidence="14" id="KW-1185">Reference proteome</keyword>
<dbReference type="RefSeq" id="WP_157624564.1">
    <property type="nucleotide sequence ID" value="NZ_AQWH01000024.1"/>
</dbReference>
<accession>A0A1U9Z4T4</accession>
<keyword evidence="6 10" id="KW-0472">Membrane</keyword>
<evidence type="ECO:0000313" key="13">
    <source>
        <dbReference type="EMBL" id="AQZ52727.1"/>
    </source>
</evidence>
<keyword evidence="5" id="KW-0406">Ion transport</keyword>
<evidence type="ECO:0000259" key="12">
    <source>
        <dbReference type="SMART" id="SM00079"/>
    </source>
</evidence>
<dbReference type="EMBL" id="CP020330">
    <property type="protein sequence ID" value="AQZ52727.1"/>
    <property type="molecule type" value="Genomic_DNA"/>
</dbReference>
<keyword evidence="2" id="KW-0813">Transport</keyword>
<keyword evidence="9" id="KW-0407">Ion channel</keyword>
<evidence type="ECO:0000313" key="14">
    <source>
        <dbReference type="Proteomes" id="UP000191135"/>
    </source>
</evidence>
<keyword evidence="4 10" id="KW-1133">Transmembrane helix</keyword>
<keyword evidence="8" id="KW-0325">Glycoprotein</keyword>
<proteinExistence type="predicted"/>
<feature type="transmembrane region" description="Helical" evidence="10">
    <location>
        <begin position="109"/>
        <end position="131"/>
    </location>
</feature>
<dbReference type="GO" id="GO:0016020">
    <property type="term" value="C:membrane"/>
    <property type="evidence" value="ECO:0007669"/>
    <property type="project" value="UniProtKB-SubCell"/>
</dbReference>
<dbReference type="InterPro" id="IPR001638">
    <property type="entry name" value="Solute-binding_3/MltF_N"/>
</dbReference>
<evidence type="ECO:0000256" key="2">
    <source>
        <dbReference type="ARBA" id="ARBA00022448"/>
    </source>
</evidence>
<dbReference type="SUPFAM" id="SSF81324">
    <property type="entry name" value="Voltage-gated potassium channels"/>
    <property type="match status" value="1"/>
</dbReference>
<evidence type="ECO:0000256" key="8">
    <source>
        <dbReference type="ARBA" id="ARBA00023180"/>
    </source>
</evidence>
<dbReference type="OrthoDB" id="9799090at2"/>
<dbReference type="Pfam" id="PF00060">
    <property type="entry name" value="Lig_chan"/>
    <property type="match status" value="1"/>
</dbReference>